<dbReference type="PANTHER" id="PTHR24388:SF54">
    <property type="entry name" value="PROTEIN ESCARGOT"/>
    <property type="match status" value="1"/>
</dbReference>
<dbReference type="RefSeq" id="XP_009028176.1">
    <property type="nucleotide sequence ID" value="XM_009029928.1"/>
</dbReference>
<feature type="domain" description="C2H2-type" evidence="10">
    <location>
        <begin position="10"/>
        <end position="37"/>
    </location>
</feature>
<organism evidence="12 13">
    <name type="scientific">Helobdella robusta</name>
    <name type="common">Californian leech</name>
    <dbReference type="NCBI Taxonomy" id="6412"/>
    <lineage>
        <taxon>Eukaryota</taxon>
        <taxon>Metazoa</taxon>
        <taxon>Spiralia</taxon>
        <taxon>Lophotrochozoa</taxon>
        <taxon>Annelida</taxon>
        <taxon>Clitellata</taxon>
        <taxon>Hirudinea</taxon>
        <taxon>Rhynchobdellida</taxon>
        <taxon>Glossiphoniidae</taxon>
        <taxon>Helobdella</taxon>
    </lineage>
</organism>
<dbReference type="GO" id="GO:0008270">
    <property type="term" value="F:zinc ion binding"/>
    <property type="evidence" value="ECO:0007669"/>
    <property type="project" value="UniProtKB-KW"/>
</dbReference>
<keyword evidence="13" id="KW-1185">Reference proteome</keyword>
<dbReference type="InParanoid" id="T1EMG4"/>
<dbReference type="AlphaFoldDB" id="T1EMG4"/>
<evidence type="ECO:0000313" key="13">
    <source>
        <dbReference type="Proteomes" id="UP000015101"/>
    </source>
</evidence>
<feature type="domain" description="C2H2-type" evidence="10">
    <location>
        <begin position="66"/>
        <end position="91"/>
    </location>
</feature>
<dbReference type="OMA" id="RAHATTH"/>
<accession>T1EMG4</accession>
<evidence type="ECO:0000256" key="7">
    <source>
        <dbReference type="ARBA" id="ARBA00023242"/>
    </source>
</evidence>
<dbReference type="PANTHER" id="PTHR24388">
    <property type="entry name" value="ZINC FINGER PROTEIN"/>
    <property type="match status" value="1"/>
</dbReference>
<dbReference type="InterPro" id="IPR050527">
    <property type="entry name" value="Snail/Krueppel_Znf"/>
</dbReference>
<dbReference type="Pfam" id="PF00096">
    <property type="entry name" value="zf-C2H2"/>
    <property type="match status" value="3"/>
</dbReference>
<keyword evidence="5" id="KW-0862">Zinc</keyword>
<dbReference type="STRING" id="6412.T1EMG4"/>
<dbReference type="GO" id="GO:0003677">
    <property type="term" value="F:DNA binding"/>
    <property type="evidence" value="ECO:0007669"/>
    <property type="project" value="UniProtKB-KW"/>
</dbReference>
<proteinExistence type="inferred from homology"/>
<evidence type="ECO:0000313" key="11">
    <source>
        <dbReference type="EMBL" id="ESN93760.1"/>
    </source>
</evidence>
<reference evidence="12" key="3">
    <citation type="submission" date="2015-06" db="UniProtKB">
        <authorList>
            <consortium name="EnsemblMetazoa"/>
        </authorList>
    </citation>
    <scope>IDENTIFICATION</scope>
</reference>
<evidence type="ECO:0000256" key="8">
    <source>
        <dbReference type="ARBA" id="ARBA00037948"/>
    </source>
</evidence>
<keyword evidence="2" id="KW-0479">Metal-binding</keyword>
<dbReference type="PROSITE" id="PS50157">
    <property type="entry name" value="ZINC_FINGER_C2H2_2"/>
    <property type="match status" value="3"/>
</dbReference>
<dbReference type="EMBL" id="KB097594">
    <property type="protein sequence ID" value="ESN93760.1"/>
    <property type="molecule type" value="Genomic_DNA"/>
</dbReference>
<gene>
    <name evidence="12" type="primary">20197764</name>
    <name evidence="11" type="ORF">HELRODRAFT_157815</name>
</gene>
<feature type="domain" description="C2H2-type" evidence="10">
    <location>
        <begin position="38"/>
        <end position="65"/>
    </location>
</feature>
<dbReference type="InterPro" id="IPR013087">
    <property type="entry name" value="Znf_C2H2_type"/>
</dbReference>
<keyword evidence="3" id="KW-0677">Repeat</keyword>
<keyword evidence="6" id="KW-0238">DNA-binding</keyword>
<dbReference type="SMART" id="SM00355">
    <property type="entry name" value="ZnF_C2H2"/>
    <property type="match status" value="3"/>
</dbReference>
<evidence type="ECO:0000256" key="6">
    <source>
        <dbReference type="ARBA" id="ARBA00023125"/>
    </source>
</evidence>
<reference evidence="11 13" key="2">
    <citation type="journal article" date="2013" name="Nature">
        <title>Insights into bilaterian evolution from three spiralian genomes.</title>
        <authorList>
            <person name="Simakov O."/>
            <person name="Marletaz F."/>
            <person name="Cho S.J."/>
            <person name="Edsinger-Gonzales E."/>
            <person name="Havlak P."/>
            <person name="Hellsten U."/>
            <person name="Kuo D.H."/>
            <person name="Larsson T."/>
            <person name="Lv J."/>
            <person name="Arendt D."/>
            <person name="Savage R."/>
            <person name="Osoegawa K."/>
            <person name="de Jong P."/>
            <person name="Grimwood J."/>
            <person name="Chapman J.A."/>
            <person name="Shapiro H."/>
            <person name="Aerts A."/>
            <person name="Otillar R.P."/>
            <person name="Terry A.Y."/>
            <person name="Boore J.L."/>
            <person name="Grigoriev I.V."/>
            <person name="Lindberg D.R."/>
            <person name="Seaver E.C."/>
            <person name="Weisblat D.A."/>
            <person name="Putnam N.H."/>
            <person name="Rokhsar D.S."/>
        </authorList>
    </citation>
    <scope>NUCLEOTIDE SEQUENCE</scope>
</reference>
<sequence>MHERTHSLPCRCEICGKAFSRPWLLQGHTRTHTGERPYTCDVCGRAFADRSNLRAHATTHSSVKLHRCFVAGCGRTFSRAALLVKHNEARHCRKIV</sequence>
<dbReference type="CTD" id="20197764"/>
<comment type="similarity">
    <text evidence="8">Belongs to the snail C2H2-type zinc-finger protein family.</text>
</comment>
<dbReference type="EnsemblMetazoa" id="HelroT157815">
    <property type="protein sequence ID" value="HelroP157815"/>
    <property type="gene ID" value="HelroG157815"/>
</dbReference>
<reference evidence="13" key="1">
    <citation type="submission" date="2012-12" db="EMBL/GenBank/DDBJ databases">
        <authorList>
            <person name="Hellsten U."/>
            <person name="Grimwood J."/>
            <person name="Chapman J.A."/>
            <person name="Shapiro H."/>
            <person name="Aerts A."/>
            <person name="Otillar R.P."/>
            <person name="Terry A.Y."/>
            <person name="Boore J.L."/>
            <person name="Simakov O."/>
            <person name="Marletaz F."/>
            <person name="Cho S.-J."/>
            <person name="Edsinger-Gonzales E."/>
            <person name="Havlak P."/>
            <person name="Kuo D.-H."/>
            <person name="Larsson T."/>
            <person name="Lv J."/>
            <person name="Arendt D."/>
            <person name="Savage R."/>
            <person name="Osoegawa K."/>
            <person name="de Jong P."/>
            <person name="Lindberg D.R."/>
            <person name="Seaver E.C."/>
            <person name="Weisblat D.A."/>
            <person name="Putnam N.H."/>
            <person name="Grigoriev I.V."/>
            <person name="Rokhsar D.S."/>
        </authorList>
    </citation>
    <scope>NUCLEOTIDE SEQUENCE</scope>
</reference>
<dbReference type="HOGENOM" id="CLU_002678_42_18_1"/>
<evidence type="ECO:0000256" key="5">
    <source>
        <dbReference type="ARBA" id="ARBA00022833"/>
    </source>
</evidence>
<dbReference type="FunFam" id="3.30.160.60:FF:000693">
    <property type="entry name" value="Snail family zinc finger 1a"/>
    <property type="match status" value="1"/>
</dbReference>
<name>T1EMG4_HELRO</name>
<dbReference type="EMBL" id="AMQM01007293">
    <property type="status" value="NOT_ANNOTATED_CDS"/>
    <property type="molecule type" value="Genomic_DNA"/>
</dbReference>
<dbReference type="Proteomes" id="UP000015101">
    <property type="component" value="Unassembled WGS sequence"/>
</dbReference>
<keyword evidence="7" id="KW-0539">Nucleus</keyword>
<evidence type="ECO:0000256" key="3">
    <source>
        <dbReference type="ARBA" id="ARBA00022737"/>
    </source>
</evidence>
<evidence type="ECO:0000259" key="10">
    <source>
        <dbReference type="PROSITE" id="PS50157"/>
    </source>
</evidence>
<evidence type="ECO:0000313" key="12">
    <source>
        <dbReference type="EnsemblMetazoa" id="HelroP157815"/>
    </source>
</evidence>
<comment type="subcellular location">
    <subcellularLocation>
        <location evidence="1">Nucleus</location>
    </subcellularLocation>
</comment>
<evidence type="ECO:0000256" key="9">
    <source>
        <dbReference type="PROSITE-ProRule" id="PRU00042"/>
    </source>
</evidence>
<dbReference type="InterPro" id="IPR036236">
    <property type="entry name" value="Znf_C2H2_sf"/>
</dbReference>
<dbReference type="eggNOG" id="KOG2462">
    <property type="taxonomic scope" value="Eukaryota"/>
</dbReference>
<dbReference type="OrthoDB" id="5428132at2759"/>
<evidence type="ECO:0000256" key="2">
    <source>
        <dbReference type="ARBA" id="ARBA00022723"/>
    </source>
</evidence>
<dbReference type="PROSITE" id="PS00028">
    <property type="entry name" value="ZINC_FINGER_C2H2_1"/>
    <property type="match status" value="3"/>
</dbReference>
<dbReference type="KEGG" id="hro:HELRODRAFT_157815"/>
<dbReference type="SUPFAM" id="SSF57667">
    <property type="entry name" value="beta-beta-alpha zinc fingers"/>
    <property type="match status" value="2"/>
</dbReference>
<keyword evidence="4 9" id="KW-0863">Zinc-finger</keyword>
<evidence type="ECO:0000256" key="1">
    <source>
        <dbReference type="ARBA" id="ARBA00004123"/>
    </source>
</evidence>
<protein>
    <recommendedName>
        <fullName evidence="10">C2H2-type domain-containing protein</fullName>
    </recommendedName>
</protein>
<evidence type="ECO:0000256" key="4">
    <source>
        <dbReference type="ARBA" id="ARBA00022771"/>
    </source>
</evidence>
<dbReference type="Gene3D" id="3.30.160.60">
    <property type="entry name" value="Classic Zinc Finger"/>
    <property type="match status" value="2"/>
</dbReference>
<dbReference type="FunFam" id="3.30.160.60:FF:000043">
    <property type="entry name" value="Scratch family zinc finger 2"/>
    <property type="match status" value="1"/>
</dbReference>
<dbReference type="GeneID" id="20197764"/>
<dbReference type="GO" id="GO:0005634">
    <property type="term" value="C:nucleus"/>
    <property type="evidence" value="ECO:0007669"/>
    <property type="project" value="UniProtKB-SubCell"/>
</dbReference>